<dbReference type="Pfam" id="PF05768">
    <property type="entry name" value="Glrx-like"/>
    <property type="match status" value="1"/>
</dbReference>
<sequence length="80" mass="9749">MVLYFYTKDHCPLCEKGLVELQRLQREHDFQIEHRDIYTNDDWLEKYQIRIPVVSDEKDRVLDEGILSYEKLKQNYSKLG</sequence>
<evidence type="ECO:0000313" key="2">
    <source>
        <dbReference type="Proteomes" id="UP000248214"/>
    </source>
</evidence>
<accession>A0A323TG69</accession>
<dbReference type="PANTHER" id="PTHR33558">
    <property type="entry name" value="GLUTAREDOXIN-LIKE PROTEIN C5ORF63 HOMOLOG"/>
    <property type="match status" value="1"/>
</dbReference>
<dbReference type="PANTHER" id="PTHR33558:SF1">
    <property type="entry name" value="GLUTAREDOXIN-LIKE PROTEIN C5ORF63 HOMOLOG"/>
    <property type="match status" value="1"/>
</dbReference>
<name>A0A323TG69_9BACI</name>
<dbReference type="InterPro" id="IPR052565">
    <property type="entry name" value="Glutaredoxin-like_YDR286C"/>
</dbReference>
<protein>
    <submittedName>
        <fullName evidence="1">Thioredoxin family protein</fullName>
    </submittedName>
</protein>
<dbReference type="InterPro" id="IPR036249">
    <property type="entry name" value="Thioredoxin-like_sf"/>
</dbReference>
<comment type="caution">
    <text evidence="1">The sequence shown here is derived from an EMBL/GenBank/DDBJ whole genome shotgun (WGS) entry which is preliminary data.</text>
</comment>
<reference evidence="1 2" key="1">
    <citation type="submission" date="2017-10" db="EMBL/GenBank/DDBJ databases">
        <title>Bacillus sp. nov., a halophilic bacterium isolated from a Keqin Lake.</title>
        <authorList>
            <person name="Wang H."/>
        </authorList>
    </citation>
    <scope>NUCLEOTIDE SEQUENCE [LARGE SCALE GENOMIC DNA]</scope>
    <source>
        <strain evidence="1 2">KQ-12</strain>
    </source>
</reference>
<proteinExistence type="predicted"/>
<keyword evidence="2" id="KW-1185">Reference proteome</keyword>
<dbReference type="Proteomes" id="UP000248214">
    <property type="component" value="Unassembled WGS sequence"/>
</dbReference>
<evidence type="ECO:0000313" key="1">
    <source>
        <dbReference type="EMBL" id="PYZ92864.1"/>
    </source>
</evidence>
<organism evidence="1 2">
    <name type="scientific">Salipaludibacillus keqinensis</name>
    <dbReference type="NCBI Taxonomy" id="2045207"/>
    <lineage>
        <taxon>Bacteria</taxon>
        <taxon>Bacillati</taxon>
        <taxon>Bacillota</taxon>
        <taxon>Bacilli</taxon>
        <taxon>Bacillales</taxon>
        <taxon>Bacillaceae</taxon>
    </lineage>
</organism>
<dbReference type="InterPro" id="IPR008554">
    <property type="entry name" value="Glutaredoxin-like"/>
</dbReference>
<dbReference type="EMBL" id="PDOD01000003">
    <property type="protein sequence ID" value="PYZ92864.1"/>
    <property type="molecule type" value="Genomic_DNA"/>
</dbReference>
<dbReference type="AlphaFoldDB" id="A0A323TG69"/>
<gene>
    <name evidence="1" type="ORF">CR194_14560</name>
</gene>
<dbReference type="SUPFAM" id="SSF52833">
    <property type="entry name" value="Thioredoxin-like"/>
    <property type="match status" value="1"/>
</dbReference>
<dbReference type="RefSeq" id="WP_110610412.1">
    <property type="nucleotide sequence ID" value="NZ_PDOD01000003.1"/>
</dbReference>
<dbReference type="OrthoDB" id="32865at2"/>
<dbReference type="Gene3D" id="3.40.30.10">
    <property type="entry name" value="Glutaredoxin"/>
    <property type="match status" value="1"/>
</dbReference>